<proteinExistence type="inferred from homology"/>
<feature type="transmembrane region" description="Helical" evidence="7">
    <location>
        <begin position="88"/>
        <end position="108"/>
    </location>
</feature>
<evidence type="ECO:0000256" key="4">
    <source>
        <dbReference type="ARBA" id="ARBA00022692"/>
    </source>
</evidence>
<feature type="transmembrane region" description="Helical" evidence="7">
    <location>
        <begin position="279"/>
        <end position="302"/>
    </location>
</feature>
<dbReference type="EMBL" id="MGIV01000014">
    <property type="protein sequence ID" value="OGM94249.1"/>
    <property type="molecule type" value="Genomic_DNA"/>
</dbReference>
<accession>A0A1F8E1L7</accession>
<sequence length="308" mass="33858">MGIFISFAIMTFFSYILLATLGLIIGSFLNVATLRYDPDGGFLNIRLFGGRSHCPRCRAQLAWYELIPVLSYLFLWGQCRHCKQHISLQYPIVELLTAIVFVAIPMRIESMSYMLFAGSVGALSVAHLLVSALWVAVFVLFIALAVIDLRHMIIPDFIAIALGTIGVVLAGVMQWFGGFSPLRGSFMGHYAMIFGFRESIWVNHFFAAFVGLIFFGLIIGLSRGRAMGWGDLKLAGALGLIFGWPDIVLVLMLSFIIGSVVSVGLMVRGRKTMGDAVPFGPFLVIGAATVFFFGFRIMSLYFGSFGVV</sequence>
<feature type="transmembrane region" description="Helical" evidence="7">
    <location>
        <begin position="153"/>
        <end position="179"/>
    </location>
</feature>
<evidence type="ECO:0000256" key="3">
    <source>
        <dbReference type="ARBA" id="ARBA00022475"/>
    </source>
</evidence>
<gene>
    <name evidence="10" type="ORF">A2610_03025</name>
</gene>
<dbReference type="GO" id="GO:0004190">
    <property type="term" value="F:aspartic-type endopeptidase activity"/>
    <property type="evidence" value="ECO:0007669"/>
    <property type="project" value="InterPro"/>
</dbReference>
<name>A0A1F8E1L7_9BACT</name>
<evidence type="ECO:0000256" key="1">
    <source>
        <dbReference type="ARBA" id="ARBA00004651"/>
    </source>
</evidence>
<evidence type="ECO:0000256" key="5">
    <source>
        <dbReference type="ARBA" id="ARBA00022989"/>
    </source>
</evidence>
<evidence type="ECO:0000259" key="9">
    <source>
        <dbReference type="Pfam" id="PF06750"/>
    </source>
</evidence>
<evidence type="ECO:0000259" key="8">
    <source>
        <dbReference type="Pfam" id="PF01478"/>
    </source>
</evidence>
<dbReference type="Pfam" id="PF06750">
    <property type="entry name" value="A24_N_bact"/>
    <property type="match status" value="1"/>
</dbReference>
<evidence type="ECO:0000256" key="6">
    <source>
        <dbReference type="ARBA" id="ARBA00023136"/>
    </source>
</evidence>
<evidence type="ECO:0000313" key="10">
    <source>
        <dbReference type="EMBL" id="OGM94249.1"/>
    </source>
</evidence>
<comment type="caution">
    <text evidence="10">The sequence shown here is derived from an EMBL/GenBank/DDBJ whole genome shotgun (WGS) entry which is preliminary data.</text>
</comment>
<evidence type="ECO:0008006" key="12">
    <source>
        <dbReference type="Google" id="ProtNLM"/>
    </source>
</evidence>
<evidence type="ECO:0000313" key="11">
    <source>
        <dbReference type="Proteomes" id="UP000179057"/>
    </source>
</evidence>
<dbReference type="GO" id="GO:0006465">
    <property type="term" value="P:signal peptide processing"/>
    <property type="evidence" value="ECO:0007669"/>
    <property type="project" value="TreeGrafter"/>
</dbReference>
<keyword evidence="6 7" id="KW-0472">Membrane</keyword>
<dbReference type="Gene3D" id="1.20.120.1220">
    <property type="match status" value="1"/>
</dbReference>
<dbReference type="GO" id="GO:0005886">
    <property type="term" value="C:plasma membrane"/>
    <property type="evidence" value="ECO:0007669"/>
    <property type="project" value="UniProtKB-SubCell"/>
</dbReference>
<dbReference type="Pfam" id="PF01478">
    <property type="entry name" value="Peptidase_A24"/>
    <property type="match status" value="1"/>
</dbReference>
<protein>
    <recommendedName>
        <fullName evidence="12">Prepilin peptidase</fullName>
    </recommendedName>
</protein>
<dbReference type="AlphaFoldDB" id="A0A1F8E1L7"/>
<evidence type="ECO:0000256" key="2">
    <source>
        <dbReference type="ARBA" id="ARBA00005801"/>
    </source>
</evidence>
<comment type="similarity">
    <text evidence="2">Belongs to the peptidase A24 family.</text>
</comment>
<dbReference type="InterPro" id="IPR000045">
    <property type="entry name" value="Prepilin_IV_endopep_pep"/>
</dbReference>
<dbReference type="Proteomes" id="UP000179057">
    <property type="component" value="Unassembled WGS sequence"/>
</dbReference>
<feature type="transmembrane region" description="Helical" evidence="7">
    <location>
        <begin position="241"/>
        <end position="267"/>
    </location>
</feature>
<dbReference type="PANTHER" id="PTHR30487">
    <property type="entry name" value="TYPE 4 PREPILIN-LIKE PROTEINS LEADER PEPTIDE-PROCESSING ENZYME"/>
    <property type="match status" value="1"/>
</dbReference>
<reference evidence="10 11" key="1">
    <citation type="journal article" date="2016" name="Nat. Commun.">
        <title>Thousands of microbial genomes shed light on interconnected biogeochemical processes in an aquifer system.</title>
        <authorList>
            <person name="Anantharaman K."/>
            <person name="Brown C.T."/>
            <person name="Hug L.A."/>
            <person name="Sharon I."/>
            <person name="Castelle C.J."/>
            <person name="Probst A.J."/>
            <person name="Thomas B.C."/>
            <person name="Singh A."/>
            <person name="Wilkins M.J."/>
            <person name="Karaoz U."/>
            <person name="Brodie E.L."/>
            <person name="Williams K.H."/>
            <person name="Hubbard S.S."/>
            <person name="Banfield J.F."/>
        </authorList>
    </citation>
    <scope>NUCLEOTIDE SEQUENCE [LARGE SCALE GENOMIC DNA]</scope>
</reference>
<evidence type="ECO:0000256" key="7">
    <source>
        <dbReference type="SAM" id="Phobius"/>
    </source>
</evidence>
<keyword evidence="5 7" id="KW-1133">Transmembrane helix</keyword>
<dbReference type="PANTHER" id="PTHR30487:SF0">
    <property type="entry name" value="PREPILIN LEADER PEPTIDASE_N-METHYLTRANSFERASE-RELATED"/>
    <property type="match status" value="1"/>
</dbReference>
<feature type="domain" description="Prepilin type IV endopeptidase peptidase" evidence="8">
    <location>
        <begin position="137"/>
        <end position="262"/>
    </location>
</feature>
<organism evidence="10 11">
    <name type="scientific">Candidatus Wolfebacteria bacterium RIFOXYD1_FULL_48_65</name>
    <dbReference type="NCBI Taxonomy" id="1802561"/>
    <lineage>
        <taxon>Bacteria</taxon>
        <taxon>Candidatus Wolfeibacteriota</taxon>
    </lineage>
</organism>
<feature type="transmembrane region" description="Helical" evidence="7">
    <location>
        <begin position="120"/>
        <end position="147"/>
    </location>
</feature>
<comment type="subcellular location">
    <subcellularLocation>
        <location evidence="1">Cell membrane</location>
        <topology evidence="1">Multi-pass membrane protein</topology>
    </subcellularLocation>
</comment>
<feature type="domain" description="Prepilin peptidase A24 N-terminal" evidence="9">
    <location>
        <begin position="21"/>
        <end position="106"/>
    </location>
</feature>
<dbReference type="InterPro" id="IPR010627">
    <property type="entry name" value="Prepilin_pept_A24_N"/>
</dbReference>
<keyword evidence="4 7" id="KW-0812">Transmembrane</keyword>
<keyword evidence="3" id="KW-1003">Cell membrane</keyword>
<feature type="transmembrane region" description="Helical" evidence="7">
    <location>
        <begin position="200"/>
        <end position="221"/>
    </location>
</feature>
<feature type="transmembrane region" description="Helical" evidence="7">
    <location>
        <begin position="12"/>
        <end position="36"/>
    </location>
</feature>
<dbReference type="InterPro" id="IPR050882">
    <property type="entry name" value="Prepilin_peptidase/N-MTase"/>
</dbReference>